<dbReference type="PANTHER" id="PTHR33747:SF1">
    <property type="entry name" value="ADENYLATE CYCLASE-ASSOCIATED CAP C-TERMINAL DOMAIN-CONTAINING PROTEIN"/>
    <property type="match status" value="1"/>
</dbReference>
<organism evidence="1 2">
    <name type="scientific">Carnobacterium divergens</name>
    <name type="common">Lactobacillus divergens</name>
    <dbReference type="NCBI Taxonomy" id="2748"/>
    <lineage>
        <taxon>Bacteria</taxon>
        <taxon>Bacillati</taxon>
        <taxon>Bacillota</taxon>
        <taxon>Bacilli</taxon>
        <taxon>Lactobacillales</taxon>
        <taxon>Carnobacteriaceae</taxon>
        <taxon>Carnobacterium</taxon>
    </lineage>
</organism>
<dbReference type="SUPFAM" id="SSF103642">
    <property type="entry name" value="Sec-C motif"/>
    <property type="match status" value="1"/>
</dbReference>
<gene>
    <name evidence="1" type="ORF">CKN69_06605</name>
</gene>
<dbReference type="InterPro" id="IPR004027">
    <property type="entry name" value="SEC_C_motif"/>
</dbReference>
<dbReference type="Pfam" id="PF02810">
    <property type="entry name" value="SEC-C"/>
    <property type="match status" value="1"/>
</dbReference>
<accession>A0A7Z8CZ60</accession>
<dbReference type="Proteomes" id="UP000297938">
    <property type="component" value="Unassembled WGS sequence"/>
</dbReference>
<dbReference type="EMBL" id="NRPP01000010">
    <property type="protein sequence ID" value="TFJ27543.1"/>
    <property type="molecule type" value="Genomic_DNA"/>
</dbReference>
<evidence type="ECO:0008006" key="3">
    <source>
        <dbReference type="Google" id="ProtNLM"/>
    </source>
</evidence>
<proteinExistence type="predicted"/>
<dbReference type="PANTHER" id="PTHR33747">
    <property type="entry name" value="UPF0225 PROTEIN SCO1677"/>
    <property type="match status" value="1"/>
</dbReference>
<protein>
    <recommendedName>
        <fullName evidence="3">Preprotein translocase subunit SecA</fullName>
    </recommendedName>
</protein>
<dbReference type="Gene3D" id="3.10.450.50">
    <property type="match status" value="1"/>
</dbReference>
<evidence type="ECO:0000313" key="2">
    <source>
        <dbReference type="Proteomes" id="UP000297938"/>
    </source>
</evidence>
<sequence length="54" mass="6521">MKIGNDWAKFNHEFIYPYKISWRKKKFYKENHLGRNDPCPCGSGKKYKKCHGKN</sequence>
<reference evidence="1 2" key="1">
    <citation type="journal article" date="2018" name="Int. J. Food Microbiol.">
        <title>Growth of Carnobacterium spp. isolated from chilled vacuum-packaged meat under relevant acidic conditions.</title>
        <authorList>
            <person name="Zhang P."/>
            <person name="Badoni M."/>
            <person name="Ganzle M."/>
            <person name="Yang X."/>
        </authorList>
    </citation>
    <scope>NUCLEOTIDE SEQUENCE [LARGE SCALE GENOMIC DNA]</scope>
    <source>
        <strain evidence="1 2">B2</strain>
    </source>
</reference>
<comment type="caution">
    <text evidence="1">The sequence shown here is derived from an EMBL/GenBank/DDBJ whole genome shotgun (WGS) entry which is preliminary data.</text>
</comment>
<dbReference type="AlphaFoldDB" id="A0A7Z8CZ60"/>
<evidence type="ECO:0000313" key="1">
    <source>
        <dbReference type="EMBL" id="TFJ27543.1"/>
    </source>
</evidence>
<name>A0A7Z8CZ60_CARDV</name>